<name>A0AAD1D316_SPHMI</name>
<dbReference type="KEGG" id="smic:SmB9_04840"/>
<organism evidence="1 2">
    <name type="scientific">Sphingosinicella microcystinivorans</name>
    <dbReference type="NCBI Taxonomy" id="335406"/>
    <lineage>
        <taxon>Bacteria</taxon>
        <taxon>Pseudomonadati</taxon>
        <taxon>Pseudomonadota</taxon>
        <taxon>Alphaproteobacteria</taxon>
        <taxon>Sphingomonadales</taxon>
        <taxon>Sphingosinicellaceae</taxon>
        <taxon>Sphingosinicella</taxon>
    </lineage>
</organism>
<protein>
    <submittedName>
        <fullName evidence="1">Uncharacterized protein</fullName>
    </submittedName>
</protein>
<sequence>MRYETRPMQTVRRVCRPGDRRGAYPRAAVALTDLSIHWGPCMSFEAFADQINAMVLAGTLLTRRADVILQATAQTHVTDPDAFNAIVKAVSDGQVSEDQLRTLTERAPAFVDMLRAGLRPLLGPATEARLTGLARYGHITTSVLDRALCNMLRAKAA</sequence>
<proteinExistence type="predicted"/>
<dbReference type="Proteomes" id="UP000275727">
    <property type="component" value="Chromosome"/>
</dbReference>
<evidence type="ECO:0000313" key="2">
    <source>
        <dbReference type="Proteomes" id="UP000275727"/>
    </source>
</evidence>
<dbReference type="AlphaFoldDB" id="A0AAD1D316"/>
<dbReference type="EMBL" id="AP018711">
    <property type="protein sequence ID" value="BBE32826.1"/>
    <property type="molecule type" value="Genomic_DNA"/>
</dbReference>
<reference evidence="1 2" key="1">
    <citation type="submission" date="2018-06" db="EMBL/GenBank/DDBJ databases">
        <title>Complete Genome Sequence of the Microcystin-Degrading Bacterium Sphingosinicella microcystinivorans Strain B-9.</title>
        <authorList>
            <person name="Jin H."/>
            <person name="Nishizawa T."/>
            <person name="Guo Y."/>
            <person name="Nishizawa A."/>
            <person name="Park H."/>
            <person name="Kato H."/>
            <person name="Tsuji K."/>
            <person name="Harada K."/>
        </authorList>
    </citation>
    <scope>NUCLEOTIDE SEQUENCE [LARGE SCALE GENOMIC DNA]</scope>
    <source>
        <strain evidence="1 2">B9</strain>
    </source>
</reference>
<gene>
    <name evidence="1" type="ORF">SmB9_04840</name>
</gene>
<accession>A0AAD1D316</accession>
<evidence type="ECO:0000313" key="1">
    <source>
        <dbReference type="EMBL" id="BBE32826.1"/>
    </source>
</evidence>